<dbReference type="KEGG" id="stha:NCTC11429_03655"/>
<dbReference type="InterPro" id="IPR020084">
    <property type="entry name" value="NUDIX_hydrolase_CS"/>
</dbReference>
<dbReference type="PROSITE" id="PS00893">
    <property type="entry name" value="NUDIX_BOX"/>
    <property type="match status" value="1"/>
</dbReference>
<reference evidence="3 4" key="1">
    <citation type="submission" date="2019-05" db="EMBL/GenBank/DDBJ databases">
        <authorList>
            <consortium name="Pathogen Informatics"/>
        </authorList>
    </citation>
    <scope>NUCLEOTIDE SEQUENCE [LARGE SCALE GENOMIC DNA]</scope>
    <source>
        <strain evidence="3 4">NCTC11429</strain>
    </source>
</reference>
<evidence type="ECO:0000313" key="3">
    <source>
        <dbReference type="EMBL" id="VTR48218.1"/>
    </source>
</evidence>
<protein>
    <submittedName>
        <fullName evidence="3">NUDIX domain</fullName>
    </submittedName>
</protein>
<dbReference type="Gene3D" id="3.90.79.10">
    <property type="entry name" value="Nucleoside Triphosphate Pyrophosphohydrolase"/>
    <property type="match status" value="1"/>
</dbReference>
<dbReference type="Pfam" id="PF00293">
    <property type="entry name" value="NUDIX"/>
    <property type="match status" value="1"/>
</dbReference>
<dbReference type="Proteomes" id="UP000308196">
    <property type="component" value="Chromosome"/>
</dbReference>
<sequence>MICISEKKVLTALSKMKSKLYLPGGKREANESDIECLKREIIEELNVEILDDTIRYFGTFEAAADGKEAGVLVKMACYFAEYTGTLEASSEIDSFEWICYKDKNRTSAVVKIISDRLKTLDLIN</sequence>
<dbReference type="GeneID" id="78464313"/>
<proteinExistence type="predicted"/>
<name>A0A4V6KSU1_9SPHI</name>
<dbReference type="InterPro" id="IPR000086">
    <property type="entry name" value="NUDIX_hydrolase_dom"/>
</dbReference>
<dbReference type="EMBL" id="LR590484">
    <property type="protein sequence ID" value="VTR48218.1"/>
    <property type="molecule type" value="Genomic_DNA"/>
</dbReference>
<evidence type="ECO:0000256" key="1">
    <source>
        <dbReference type="ARBA" id="ARBA00022801"/>
    </source>
</evidence>
<dbReference type="STRING" id="1123265.GCA_000686625_01209"/>
<dbReference type="SUPFAM" id="SSF55811">
    <property type="entry name" value="Nudix"/>
    <property type="match status" value="1"/>
</dbReference>
<accession>A0A4V6KSU1</accession>
<evidence type="ECO:0000259" key="2">
    <source>
        <dbReference type="PROSITE" id="PS51462"/>
    </source>
</evidence>
<feature type="domain" description="Nudix hydrolase" evidence="2">
    <location>
        <begin position="1"/>
        <end position="124"/>
    </location>
</feature>
<organism evidence="3 4">
    <name type="scientific">Sphingobacterium thalpophilum</name>
    <dbReference type="NCBI Taxonomy" id="259"/>
    <lineage>
        <taxon>Bacteria</taxon>
        <taxon>Pseudomonadati</taxon>
        <taxon>Bacteroidota</taxon>
        <taxon>Sphingobacteriia</taxon>
        <taxon>Sphingobacteriales</taxon>
        <taxon>Sphingobacteriaceae</taxon>
        <taxon>Sphingobacterium</taxon>
    </lineage>
</organism>
<evidence type="ECO:0000313" key="4">
    <source>
        <dbReference type="Proteomes" id="UP000308196"/>
    </source>
</evidence>
<gene>
    <name evidence="3" type="ORF">NCTC11429_03655</name>
</gene>
<keyword evidence="1" id="KW-0378">Hydrolase</keyword>
<dbReference type="GO" id="GO:0016787">
    <property type="term" value="F:hydrolase activity"/>
    <property type="evidence" value="ECO:0007669"/>
    <property type="project" value="UniProtKB-KW"/>
</dbReference>
<dbReference type="AlphaFoldDB" id="A0A4V6KSU1"/>
<dbReference type="InterPro" id="IPR015797">
    <property type="entry name" value="NUDIX_hydrolase-like_dom_sf"/>
</dbReference>
<dbReference type="RefSeq" id="WP_262709468.1">
    <property type="nucleotide sequence ID" value="NZ_LR590484.1"/>
</dbReference>
<dbReference type="PROSITE" id="PS51462">
    <property type="entry name" value="NUDIX"/>
    <property type="match status" value="1"/>
</dbReference>
<dbReference type="CDD" id="cd04690">
    <property type="entry name" value="NUDIX_Hydrolase"/>
    <property type="match status" value="1"/>
</dbReference>